<dbReference type="InterPro" id="IPR027417">
    <property type="entry name" value="P-loop_NTPase"/>
</dbReference>
<feature type="non-terminal residue" evidence="1">
    <location>
        <position position="1"/>
    </location>
</feature>
<name>J9EIM1_WUCBA</name>
<accession>J9EIM1</accession>
<comment type="caution">
    <text evidence="1">The sequence shown here is derived from an EMBL/GenBank/DDBJ whole genome shotgun (WGS) entry which is preliminary data.</text>
</comment>
<dbReference type="Proteomes" id="UP000004810">
    <property type="component" value="Unassembled WGS sequence"/>
</dbReference>
<gene>
    <name evidence="1" type="ORF">WUBG_13851</name>
</gene>
<proteinExistence type="predicted"/>
<organism evidence="1 2">
    <name type="scientific">Wuchereria bancrofti</name>
    <dbReference type="NCBI Taxonomy" id="6293"/>
    <lineage>
        <taxon>Eukaryota</taxon>
        <taxon>Metazoa</taxon>
        <taxon>Ecdysozoa</taxon>
        <taxon>Nematoda</taxon>
        <taxon>Chromadorea</taxon>
        <taxon>Rhabditida</taxon>
        <taxon>Spirurina</taxon>
        <taxon>Spiruromorpha</taxon>
        <taxon>Filarioidea</taxon>
        <taxon>Onchocercidae</taxon>
        <taxon>Wuchereria</taxon>
    </lineage>
</organism>
<evidence type="ECO:0000313" key="2">
    <source>
        <dbReference type="Proteomes" id="UP000004810"/>
    </source>
</evidence>
<sequence length="50" mass="5894">RGRAANSRCILITSDAKLQAREEKNINREQIMRNALQLINQKPPNWFQEE</sequence>
<protein>
    <submittedName>
        <fullName evidence="1">Uncharacterized protein</fullName>
    </submittedName>
</protein>
<dbReference type="Gene3D" id="3.40.50.300">
    <property type="entry name" value="P-loop containing nucleotide triphosphate hydrolases"/>
    <property type="match status" value="2"/>
</dbReference>
<evidence type="ECO:0000313" key="1">
    <source>
        <dbReference type="EMBL" id="EJW75239.1"/>
    </source>
</evidence>
<dbReference type="EMBL" id="ADBV01010847">
    <property type="protein sequence ID" value="EJW75239.1"/>
    <property type="molecule type" value="Genomic_DNA"/>
</dbReference>
<feature type="non-terminal residue" evidence="1">
    <location>
        <position position="50"/>
    </location>
</feature>
<reference evidence="2" key="1">
    <citation type="submission" date="2012-08" db="EMBL/GenBank/DDBJ databases">
        <title>The Genome Sequence of Wuchereria bancrofti.</title>
        <authorList>
            <person name="Nutman T.B."/>
            <person name="Fink D.L."/>
            <person name="Russ C."/>
            <person name="Young S."/>
            <person name="Zeng Q."/>
            <person name="Koehrsen M."/>
            <person name="Alvarado L."/>
            <person name="Berlin A."/>
            <person name="Chapman S.B."/>
            <person name="Chen Z."/>
            <person name="Freedman E."/>
            <person name="Gellesch M."/>
            <person name="Goldberg J."/>
            <person name="Griggs A."/>
            <person name="Gujja S."/>
            <person name="Heilman E.R."/>
            <person name="Heiman D."/>
            <person name="Hepburn T."/>
            <person name="Howarth C."/>
            <person name="Jen D."/>
            <person name="Larson L."/>
            <person name="Lewis B."/>
            <person name="Mehta T."/>
            <person name="Park D."/>
            <person name="Pearson M."/>
            <person name="Roberts A."/>
            <person name="Saif S."/>
            <person name="Shea T."/>
            <person name="Shenoy N."/>
            <person name="Sisk P."/>
            <person name="Stolte C."/>
            <person name="Sykes S."/>
            <person name="Walk T."/>
            <person name="White J."/>
            <person name="Yandava C."/>
            <person name="Haas B."/>
            <person name="Henn M.R."/>
            <person name="Nusbaum C."/>
            <person name="Birren B."/>
        </authorList>
    </citation>
    <scope>NUCLEOTIDE SEQUENCE [LARGE SCALE GENOMIC DNA]</scope>
    <source>
        <strain evidence="2">NA</strain>
    </source>
</reference>
<dbReference type="AlphaFoldDB" id="J9EIM1"/>